<dbReference type="AlphaFoldDB" id="A0A2M7FZX8"/>
<evidence type="ECO:0000313" key="3">
    <source>
        <dbReference type="Proteomes" id="UP000231019"/>
    </source>
</evidence>
<protein>
    <submittedName>
        <fullName evidence="2">Uncharacterized protein</fullName>
    </submittedName>
</protein>
<name>A0A2M7FZX8_9BACT</name>
<evidence type="ECO:0000313" key="2">
    <source>
        <dbReference type="EMBL" id="PIW14996.1"/>
    </source>
</evidence>
<feature type="coiled-coil region" evidence="1">
    <location>
        <begin position="255"/>
        <end position="296"/>
    </location>
</feature>
<gene>
    <name evidence="2" type="ORF">COW36_18900</name>
</gene>
<comment type="caution">
    <text evidence="2">The sequence shown here is derived from an EMBL/GenBank/DDBJ whole genome shotgun (WGS) entry which is preliminary data.</text>
</comment>
<dbReference type="Proteomes" id="UP000231019">
    <property type="component" value="Unassembled WGS sequence"/>
</dbReference>
<accession>A0A2M7FZX8</accession>
<keyword evidence="1" id="KW-0175">Coiled coil</keyword>
<evidence type="ECO:0000256" key="1">
    <source>
        <dbReference type="SAM" id="Coils"/>
    </source>
</evidence>
<dbReference type="EMBL" id="PFFQ01000054">
    <property type="protein sequence ID" value="PIW14996.1"/>
    <property type="molecule type" value="Genomic_DNA"/>
</dbReference>
<reference evidence="2 3" key="1">
    <citation type="submission" date="2017-09" db="EMBL/GenBank/DDBJ databases">
        <title>Depth-based differentiation of microbial function through sediment-hosted aquifers and enrichment of novel symbionts in the deep terrestrial subsurface.</title>
        <authorList>
            <person name="Probst A.J."/>
            <person name="Ladd B."/>
            <person name="Jarett J.K."/>
            <person name="Geller-Mcgrath D.E."/>
            <person name="Sieber C.M."/>
            <person name="Emerson J.B."/>
            <person name="Anantharaman K."/>
            <person name="Thomas B.C."/>
            <person name="Malmstrom R."/>
            <person name="Stieglmeier M."/>
            <person name="Klingl A."/>
            <person name="Woyke T."/>
            <person name="Ryan C.M."/>
            <person name="Banfield J.F."/>
        </authorList>
    </citation>
    <scope>NUCLEOTIDE SEQUENCE [LARGE SCALE GENOMIC DNA]</scope>
    <source>
        <strain evidence="2">CG17_big_fil_post_rev_8_21_14_2_50_48_46</strain>
    </source>
</reference>
<proteinExistence type="predicted"/>
<sequence>MFQIKQKLKILLKSKAKTLLPFLERVKKMVKIFLNFFLFFFVFILNANAKVSRPPNIESAWVEKLVPNRPHGIGDAWWEITYQEGRREMQKKRPQTNQGIQSARYHINDLERGVTSLGTAGSLIKISGHETVTYVYPGFWTGSAWMTEQELKVKAPAVYRKYLILATRQHRTIIALRNELQNKIFLLKQKASLAQLELEQQKPGLKAAEKDYLIRRIKHTQTLIESSEKAIAQPHSVRKVFPTTLVRTYFFEEELKANERQTQALKNDLVQLKKKREEAKTEVQRSELKIQIWQVKQEIALMSEMHSKLEQTFQAFREQDLLLHY</sequence>
<organism evidence="2 3">
    <name type="scientific">bacterium (Candidatus Blackallbacteria) CG17_big_fil_post_rev_8_21_14_2_50_48_46</name>
    <dbReference type="NCBI Taxonomy" id="2014261"/>
    <lineage>
        <taxon>Bacteria</taxon>
        <taxon>Candidatus Blackallbacteria</taxon>
    </lineage>
</organism>